<dbReference type="RefSeq" id="WP_213007000.1">
    <property type="nucleotide sequence ID" value="NZ_BOQN01000039.1"/>
</dbReference>
<evidence type="ECO:0000256" key="2">
    <source>
        <dbReference type="ARBA" id="ARBA00022448"/>
    </source>
</evidence>
<name>A0A919T913_9ACTN</name>
<feature type="transmembrane region" description="Helical" evidence="7">
    <location>
        <begin position="169"/>
        <end position="192"/>
    </location>
</feature>
<feature type="transmembrane region" description="Helical" evidence="7">
    <location>
        <begin position="50"/>
        <end position="70"/>
    </location>
</feature>
<keyword evidence="5 7" id="KW-1133">Transmembrane helix</keyword>
<dbReference type="InterPro" id="IPR020846">
    <property type="entry name" value="MFS_dom"/>
</dbReference>
<evidence type="ECO:0000256" key="6">
    <source>
        <dbReference type="ARBA" id="ARBA00023136"/>
    </source>
</evidence>
<evidence type="ECO:0000256" key="5">
    <source>
        <dbReference type="ARBA" id="ARBA00022989"/>
    </source>
</evidence>
<keyword evidence="6 7" id="KW-0472">Membrane</keyword>
<evidence type="ECO:0000313" key="9">
    <source>
        <dbReference type="EMBL" id="GIM91093.1"/>
    </source>
</evidence>
<feature type="transmembrane region" description="Helical" evidence="7">
    <location>
        <begin position="308"/>
        <end position="329"/>
    </location>
</feature>
<dbReference type="InterPro" id="IPR011701">
    <property type="entry name" value="MFS"/>
</dbReference>
<keyword evidence="3" id="KW-1003">Cell membrane</keyword>
<evidence type="ECO:0000313" key="10">
    <source>
        <dbReference type="Proteomes" id="UP000677082"/>
    </source>
</evidence>
<organism evidence="9 10">
    <name type="scientific">Paractinoplanes toevensis</name>
    <dbReference type="NCBI Taxonomy" id="571911"/>
    <lineage>
        <taxon>Bacteria</taxon>
        <taxon>Bacillati</taxon>
        <taxon>Actinomycetota</taxon>
        <taxon>Actinomycetes</taxon>
        <taxon>Micromonosporales</taxon>
        <taxon>Micromonosporaceae</taxon>
        <taxon>Paractinoplanes</taxon>
    </lineage>
</organism>
<evidence type="ECO:0000256" key="1">
    <source>
        <dbReference type="ARBA" id="ARBA00004651"/>
    </source>
</evidence>
<dbReference type="PANTHER" id="PTHR42718:SF46">
    <property type="entry name" value="BLR6921 PROTEIN"/>
    <property type="match status" value="1"/>
</dbReference>
<keyword evidence="4 7" id="KW-0812">Transmembrane</keyword>
<dbReference type="EMBL" id="BOQN01000039">
    <property type="protein sequence ID" value="GIM91093.1"/>
    <property type="molecule type" value="Genomic_DNA"/>
</dbReference>
<dbReference type="AlphaFoldDB" id="A0A919T913"/>
<feature type="transmembrane region" description="Helical" evidence="7">
    <location>
        <begin position="360"/>
        <end position="379"/>
    </location>
</feature>
<dbReference type="InterPro" id="IPR036259">
    <property type="entry name" value="MFS_trans_sf"/>
</dbReference>
<evidence type="ECO:0000256" key="7">
    <source>
        <dbReference type="SAM" id="Phobius"/>
    </source>
</evidence>
<comment type="subcellular location">
    <subcellularLocation>
        <location evidence="1">Cell membrane</location>
        <topology evidence="1">Multi-pass membrane protein</topology>
    </subcellularLocation>
</comment>
<dbReference type="PANTHER" id="PTHR42718">
    <property type="entry name" value="MAJOR FACILITATOR SUPERFAMILY MULTIDRUG TRANSPORTER MFSC"/>
    <property type="match status" value="1"/>
</dbReference>
<feature type="transmembrane region" description="Helical" evidence="7">
    <location>
        <begin position="111"/>
        <end position="132"/>
    </location>
</feature>
<evidence type="ECO:0000256" key="3">
    <source>
        <dbReference type="ARBA" id="ARBA00022475"/>
    </source>
</evidence>
<feature type="transmembrane region" description="Helical" evidence="7">
    <location>
        <begin position="336"/>
        <end position="354"/>
    </location>
</feature>
<feature type="transmembrane region" description="Helical" evidence="7">
    <location>
        <begin position="235"/>
        <end position="253"/>
    </location>
</feature>
<feature type="transmembrane region" description="Helical" evidence="7">
    <location>
        <begin position="400"/>
        <end position="422"/>
    </location>
</feature>
<keyword evidence="10" id="KW-1185">Reference proteome</keyword>
<feature type="domain" description="Major facilitator superfamily (MFS) profile" evidence="8">
    <location>
        <begin position="16"/>
        <end position="452"/>
    </location>
</feature>
<feature type="transmembrane region" description="Helical" evidence="7">
    <location>
        <begin position="144"/>
        <end position="163"/>
    </location>
</feature>
<dbReference type="Gene3D" id="1.20.1720.10">
    <property type="entry name" value="Multidrug resistance protein D"/>
    <property type="match status" value="1"/>
</dbReference>
<feature type="transmembrane region" description="Helical" evidence="7">
    <location>
        <begin position="274"/>
        <end position="296"/>
    </location>
</feature>
<dbReference type="GO" id="GO:0005886">
    <property type="term" value="C:plasma membrane"/>
    <property type="evidence" value="ECO:0007669"/>
    <property type="project" value="UniProtKB-SubCell"/>
</dbReference>
<keyword evidence="2" id="KW-0813">Transport</keyword>
<accession>A0A919T913</accession>
<evidence type="ECO:0000259" key="8">
    <source>
        <dbReference type="PROSITE" id="PS50850"/>
    </source>
</evidence>
<proteinExistence type="predicted"/>
<dbReference type="Gene3D" id="1.20.1250.20">
    <property type="entry name" value="MFS general substrate transporter like domains"/>
    <property type="match status" value="1"/>
</dbReference>
<reference evidence="9 10" key="1">
    <citation type="submission" date="2021-03" db="EMBL/GenBank/DDBJ databases">
        <title>Whole genome shotgun sequence of Actinoplanes toevensis NBRC 105298.</title>
        <authorList>
            <person name="Komaki H."/>
            <person name="Tamura T."/>
        </authorList>
    </citation>
    <scope>NUCLEOTIDE SEQUENCE [LARGE SCALE GENOMIC DNA]</scope>
    <source>
        <strain evidence="9 10">NBRC 105298</strain>
    </source>
</reference>
<feature type="transmembrane region" description="Helical" evidence="7">
    <location>
        <begin position="12"/>
        <end position="38"/>
    </location>
</feature>
<sequence>MVSQTTEPATRHAWPTAFVLAGAMFLVLFDSLAVATALPAIGEDFDIAPATLQWVVTGYSLSIGGFLVLAGRVCDVWGKRRLIVASLLLTAAGLLVSGVAPGLALLLTGRVMQGVGAAFAIPAALASAATLFPGEPWRSRVFSVVAGAANTAGLAGAVLGGLITSYLGWRWIFLVVVPVAAVAVAAALAFLPADPPAAGPRERLDVTGAVLVTGGLLAVILGATRIGEQGLRADTVLPVAAGLLMLGVLVRWARRVPHPLIKPAVVRSRRLISSCLAFGAHSSAYAVIVVVGSLQLQDTYRLSAAQAGLVLAPVLLGALFSAVPAARWVRRYGTRLVVALALLLCTIMLVLVAAASAHSLTLLTICLVAWGFSAGPIYVGLTRECIGDADPPDRGMASALFESTTHVGGALSVALFLTMLGAGAPYRATQLIAAAVVGASVLSTLVIMPRHSGDRY</sequence>
<dbReference type="PROSITE" id="PS50850">
    <property type="entry name" value="MFS"/>
    <property type="match status" value="1"/>
</dbReference>
<evidence type="ECO:0000256" key="4">
    <source>
        <dbReference type="ARBA" id="ARBA00022692"/>
    </source>
</evidence>
<gene>
    <name evidence="9" type="ORF">Ato02nite_028860</name>
</gene>
<dbReference type="Proteomes" id="UP000677082">
    <property type="component" value="Unassembled WGS sequence"/>
</dbReference>
<comment type="caution">
    <text evidence="9">The sequence shown here is derived from an EMBL/GenBank/DDBJ whole genome shotgun (WGS) entry which is preliminary data.</text>
</comment>
<protein>
    <submittedName>
        <fullName evidence="9">MFS transporter</fullName>
    </submittedName>
</protein>
<feature type="transmembrane region" description="Helical" evidence="7">
    <location>
        <begin position="204"/>
        <end position="223"/>
    </location>
</feature>
<dbReference type="GO" id="GO:0022857">
    <property type="term" value="F:transmembrane transporter activity"/>
    <property type="evidence" value="ECO:0007669"/>
    <property type="project" value="InterPro"/>
</dbReference>
<feature type="transmembrane region" description="Helical" evidence="7">
    <location>
        <begin position="82"/>
        <end position="105"/>
    </location>
</feature>
<dbReference type="Pfam" id="PF07690">
    <property type="entry name" value="MFS_1"/>
    <property type="match status" value="2"/>
</dbReference>
<dbReference type="SUPFAM" id="SSF103473">
    <property type="entry name" value="MFS general substrate transporter"/>
    <property type="match status" value="1"/>
</dbReference>
<feature type="transmembrane region" description="Helical" evidence="7">
    <location>
        <begin position="428"/>
        <end position="448"/>
    </location>
</feature>